<dbReference type="NCBIfam" id="TIGR00355">
    <property type="entry name" value="purH"/>
    <property type="match status" value="1"/>
</dbReference>
<evidence type="ECO:0000256" key="7">
    <source>
        <dbReference type="ARBA" id="ARBA00023268"/>
    </source>
</evidence>
<keyword evidence="4 10" id="KW-0808">Transferase</keyword>
<dbReference type="InterPro" id="IPR036914">
    <property type="entry name" value="MGS-like_dom_sf"/>
</dbReference>
<evidence type="ECO:0000259" key="11">
    <source>
        <dbReference type="PROSITE" id="PS51855"/>
    </source>
</evidence>
<dbReference type="GO" id="GO:0006189">
    <property type="term" value="P:'de novo' IMP biosynthetic process"/>
    <property type="evidence" value="ECO:0007669"/>
    <property type="project" value="UniProtKB-UniRule"/>
</dbReference>
<keyword evidence="13" id="KW-1185">Reference proteome</keyword>
<dbReference type="PANTHER" id="PTHR11692:SF0">
    <property type="entry name" value="BIFUNCTIONAL PURINE BIOSYNTHESIS PROTEIN ATIC"/>
    <property type="match status" value="1"/>
</dbReference>
<dbReference type="PIRSF" id="PIRSF000414">
    <property type="entry name" value="AICARFT_IMPCHas"/>
    <property type="match status" value="1"/>
</dbReference>
<evidence type="ECO:0000256" key="10">
    <source>
        <dbReference type="HAMAP-Rule" id="MF_00139"/>
    </source>
</evidence>
<accession>A0A225NQJ2</accession>
<comment type="caution">
    <text evidence="12">The sequence shown here is derived from an EMBL/GenBank/DDBJ whole genome shotgun (WGS) entry which is preliminary data.</text>
</comment>
<dbReference type="PROSITE" id="PS51855">
    <property type="entry name" value="MGS"/>
    <property type="match status" value="1"/>
</dbReference>
<feature type="domain" description="MGS-like" evidence="11">
    <location>
        <begin position="1"/>
        <end position="149"/>
    </location>
</feature>
<dbReference type="GO" id="GO:0003937">
    <property type="term" value="F:IMP cyclohydrolase activity"/>
    <property type="evidence" value="ECO:0007669"/>
    <property type="project" value="UniProtKB-UniRule"/>
</dbReference>
<dbReference type="GO" id="GO:0005829">
    <property type="term" value="C:cytosol"/>
    <property type="evidence" value="ECO:0007669"/>
    <property type="project" value="TreeGrafter"/>
</dbReference>
<dbReference type="Gene3D" id="3.40.50.1380">
    <property type="entry name" value="Methylglyoxal synthase-like domain"/>
    <property type="match status" value="1"/>
</dbReference>
<comment type="catalytic activity">
    <reaction evidence="9 10">
        <text>IMP + H2O = 5-formamido-1-(5-phospho-D-ribosyl)imidazole-4-carboxamide</text>
        <dbReference type="Rhea" id="RHEA:18445"/>
        <dbReference type="ChEBI" id="CHEBI:15377"/>
        <dbReference type="ChEBI" id="CHEBI:58053"/>
        <dbReference type="ChEBI" id="CHEBI:58467"/>
        <dbReference type="EC" id="3.5.4.10"/>
    </reaction>
</comment>
<dbReference type="EMBL" id="AQQR01000002">
    <property type="protein sequence ID" value="OWU76080.1"/>
    <property type="molecule type" value="Genomic_DNA"/>
</dbReference>
<dbReference type="OrthoDB" id="9802065at2"/>
<evidence type="ECO:0000256" key="5">
    <source>
        <dbReference type="ARBA" id="ARBA00022755"/>
    </source>
</evidence>
<dbReference type="InterPro" id="IPR011607">
    <property type="entry name" value="MGS-like_dom"/>
</dbReference>
<dbReference type="FunFam" id="3.40.140.20:FF:000002">
    <property type="entry name" value="Bifunctional purine biosynthesis protein PurH"/>
    <property type="match status" value="1"/>
</dbReference>
<keyword evidence="7 10" id="KW-0511">Multifunctional enzyme</keyword>
<dbReference type="GO" id="GO:0004643">
    <property type="term" value="F:phosphoribosylaminoimidazolecarboxamide formyltransferase activity"/>
    <property type="evidence" value="ECO:0007669"/>
    <property type="project" value="UniProtKB-UniRule"/>
</dbReference>
<protein>
    <recommendedName>
        <fullName evidence="10">Bifunctional purine biosynthesis protein PurH</fullName>
    </recommendedName>
    <domain>
        <recommendedName>
            <fullName evidence="10">Phosphoribosylaminoimidazolecarboxamide formyltransferase</fullName>
            <ecNumber evidence="10">2.1.2.3</ecNumber>
        </recommendedName>
        <alternativeName>
            <fullName evidence="10">AICAR transformylase</fullName>
        </alternativeName>
    </domain>
    <domain>
        <recommendedName>
            <fullName evidence="10">IMP cyclohydrolase</fullName>
            <ecNumber evidence="10">3.5.4.10</ecNumber>
        </recommendedName>
        <alternativeName>
            <fullName evidence="10">ATIC</fullName>
        </alternativeName>
        <alternativeName>
            <fullName evidence="10">IMP synthase</fullName>
        </alternativeName>
        <alternativeName>
            <fullName evidence="10">Inosinicase</fullName>
        </alternativeName>
    </domain>
</protein>
<dbReference type="SMART" id="SM00798">
    <property type="entry name" value="AICARFT_IMPCHas"/>
    <property type="match status" value="1"/>
</dbReference>
<sequence>MNDLAPVRRALLSVSDKTGLVDLGKALADKGVELLSTGGTAKTLREAGLSVKDVAEVTGFPEMMDGRVKTLHPAVHGGLLALRDNDAHVKAMEDHDIAPIDLLVVNLYPFEATVAASADYETCVENIDIGGPAMIRAAAKNHAFVNVVVDPEDYAALLAEMDAMDGQTTYAFRQRLAQTAYARTGAYDAAVSSWMAEALDQPAPRRKVVAGTLAQTLRYGENPHQSAAFYKDGSSRPGVATAVQHQGKELSYNNINDTDAAFELVSEFGTGGPACAIIKHANPCGVATGATLKDAYVRAFDCDRTSAFGGIIALNGVLDGATAEEIAGIFTEVVIAPDADDDARAVFAKKPNLRLLTTGGLADPKAPGRMVKQVAGGFLLQDRDSGLITADNLQVMTKRQPSEQEIADMLFAWKVGKHVKSNAIVYVKDGATVGIGAGQMSRVDSARIAARKSQDMAEALGLDAPLTQGSVVASDAFFPFPDGLLTAAEAGATAVIQPGGSMRDQDVIAAADEAGLAMVFTGIRHFRH</sequence>
<evidence type="ECO:0000313" key="13">
    <source>
        <dbReference type="Proteomes" id="UP000215377"/>
    </source>
</evidence>
<organism evidence="12 13">
    <name type="scientific">Marinibacterium profundimaris</name>
    <dbReference type="NCBI Taxonomy" id="1679460"/>
    <lineage>
        <taxon>Bacteria</taxon>
        <taxon>Pseudomonadati</taxon>
        <taxon>Pseudomonadota</taxon>
        <taxon>Alphaproteobacteria</taxon>
        <taxon>Rhodobacterales</taxon>
        <taxon>Paracoccaceae</taxon>
        <taxon>Marinibacterium</taxon>
    </lineage>
</organism>
<dbReference type="InterPro" id="IPR016193">
    <property type="entry name" value="Cytidine_deaminase-like"/>
</dbReference>
<name>A0A225NQJ2_9RHOB</name>
<evidence type="ECO:0000256" key="9">
    <source>
        <dbReference type="ARBA" id="ARBA00050687"/>
    </source>
</evidence>
<keyword evidence="6 10" id="KW-0378">Hydrolase</keyword>
<dbReference type="PANTHER" id="PTHR11692">
    <property type="entry name" value="BIFUNCTIONAL PURINE BIOSYNTHESIS PROTEIN PURH"/>
    <property type="match status" value="1"/>
</dbReference>
<evidence type="ECO:0000313" key="12">
    <source>
        <dbReference type="EMBL" id="OWU76080.1"/>
    </source>
</evidence>
<dbReference type="SMART" id="SM00851">
    <property type="entry name" value="MGS"/>
    <property type="match status" value="1"/>
</dbReference>
<dbReference type="FunFam" id="3.40.140.20:FF:000001">
    <property type="entry name" value="Bifunctional purine biosynthesis protein PurH"/>
    <property type="match status" value="1"/>
</dbReference>
<comment type="pathway">
    <text evidence="2 10">Purine metabolism; IMP biosynthesis via de novo pathway; 5-formamido-1-(5-phospho-D-ribosyl)imidazole-4-carboxamide from 5-amino-1-(5-phospho-D-ribosyl)imidazole-4-carboxamide (10-formyl THF route): step 1/1.</text>
</comment>
<evidence type="ECO:0000256" key="6">
    <source>
        <dbReference type="ARBA" id="ARBA00022801"/>
    </source>
</evidence>
<gene>
    <name evidence="10 12" type="primary">purH</name>
    <name evidence="12" type="ORF">ATO3_07950</name>
</gene>
<evidence type="ECO:0000256" key="2">
    <source>
        <dbReference type="ARBA" id="ARBA00004954"/>
    </source>
</evidence>
<dbReference type="EC" id="3.5.4.10" evidence="10"/>
<evidence type="ECO:0000256" key="1">
    <source>
        <dbReference type="ARBA" id="ARBA00004844"/>
    </source>
</evidence>
<evidence type="ECO:0000256" key="3">
    <source>
        <dbReference type="ARBA" id="ARBA00007667"/>
    </source>
</evidence>
<proteinExistence type="inferred from homology"/>
<comment type="similarity">
    <text evidence="3 10">Belongs to the PurH family.</text>
</comment>
<keyword evidence="5 10" id="KW-0658">Purine biosynthesis</keyword>
<evidence type="ECO:0000256" key="4">
    <source>
        <dbReference type="ARBA" id="ARBA00022679"/>
    </source>
</evidence>
<dbReference type="SUPFAM" id="SSF52335">
    <property type="entry name" value="Methylglyoxal synthase-like"/>
    <property type="match status" value="1"/>
</dbReference>
<evidence type="ECO:0000256" key="8">
    <source>
        <dbReference type="ARBA" id="ARBA00050488"/>
    </source>
</evidence>
<dbReference type="AlphaFoldDB" id="A0A225NQJ2"/>
<dbReference type="Proteomes" id="UP000215377">
    <property type="component" value="Unassembled WGS sequence"/>
</dbReference>
<dbReference type="Pfam" id="PF02142">
    <property type="entry name" value="MGS"/>
    <property type="match status" value="1"/>
</dbReference>
<dbReference type="FunFam" id="3.40.50.1380:FF:000001">
    <property type="entry name" value="Bifunctional purine biosynthesis protein PurH"/>
    <property type="match status" value="1"/>
</dbReference>
<dbReference type="EC" id="2.1.2.3" evidence="10"/>
<dbReference type="InterPro" id="IPR024051">
    <property type="entry name" value="AICAR_Tfase_dup_dom_sf"/>
</dbReference>
<comment type="pathway">
    <text evidence="1 10">Purine metabolism; IMP biosynthesis via de novo pathway; IMP from 5-formamido-1-(5-phospho-D-ribosyl)imidazole-4-carboxamide: step 1/1.</text>
</comment>
<dbReference type="Pfam" id="PF01808">
    <property type="entry name" value="AICARFT_IMPCHas"/>
    <property type="match status" value="1"/>
</dbReference>
<dbReference type="InterPro" id="IPR002695">
    <property type="entry name" value="PurH-like"/>
</dbReference>
<comment type="domain">
    <text evidence="10">The IMP cyclohydrolase activity resides in the N-terminal region.</text>
</comment>
<dbReference type="CDD" id="cd01421">
    <property type="entry name" value="IMPCH"/>
    <property type="match status" value="1"/>
</dbReference>
<dbReference type="NCBIfam" id="NF002049">
    <property type="entry name" value="PRK00881.1"/>
    <property type="match status" value="1"/>
</dbReference>
<dbReference type="Gene3D" id="3.40.140.20">
    <property type="match status" value="2"/>
</dbReference>
<dbReference type="HAMAP" id="MF_00139">
    <property type="entry name" value="PurH"/>
    <property type="match status" value="1"/>
</dbReference>
<dbReference type="UniPathway" id="UPA00074">
    <property type="reaction ID" value="UER00133"/>
</dbReference>
<reference evidence="12 13" key="1">
    <citation type="submission" date="2013-04" db="EMBL/GenBank/DDBJ databases">
        <title>Oceanicola sp. 22II1-22F33 Genome Sequencing.</title>
        <authorList>
            <person name="Lai Q."/>
            <person name="Li G."/>
            <person name="Shao Z."/>
        </authorList>
    </citation>
    <scope>NUCLEOTIDE SEQUENCE [LARGE SCALE GENOMIC DNA]</scope>
    <source>
        <strain evidence="12 13">22II1-22F33</strain>
    </source>
</reference>
<comment type="catalytic activity">
    <reaction evidence="8 10">
        <text>(6R)-10-formyltetrahydrofolate + 5-amino-1-(5-phospho-beta-D-ribosyl)imidazole-4-carboxamide = 5-formamido-1-(5-phospho-D-ribosyl)imidazole-4-carboxamide + (6S)-5,6,7,8-tetrahydrofolate</text>
        <dbReference type="Rhea" id="RHEA:22192"/>
        <dbReference type="ChEBI" id="CHEBI:57453"/>
        <dbReference type="ChEBI" id="CHEBI:58467"/>
        <dbReference type="ChEBI" id="CHEBI:58475"/>
        <dbReference type="ChEBI" id="CHEBI:195366"/>
        <dbReference type="EC" id="2.1.2.3"/>
    </reaction>
</comment>
<dbReference type="SUPFAM" id="SSF53927">
    <property type="entry name" value="Cytidine deaminase-like"/>
    <property type="match status" value="1"/>
</dbReference>
<dbReference type="RefSeq" id="WP_088649285.1">
    <property type="nucleotide sequence ID" value="NZ_AQQR01000002.1"/>
</dbReference>